<reference evidence="2 3" key="1">
    <citation type="submission" date="2020-10" db="EMBL/GenBank/DDBJ databases">
        <title>Plant Genome Project.</title>
        <authorList>
            <person name="Zhang R.-G."/>
        </authorList>
    </citation>
    <scope>NUCLEOTIDE SEQUENCE [LARGE SCALE GENOMIC DNA]</scope>
    <source>
        <strain evidence="2">FAFU-HL-1</strain>
        <tissue evidence="2">Leaf</tissue>
    </source>
</reference>
<evidence type="ECO:0000313" key="3">
    <source>
        <dbReference type="Proteomes" id="UP000657918"/>
    </source>
</evidence>
<evidence type="ECO:0000313" key="2">
    <source>
        <dbReference type="EMBL" id="KAF9683312.1"/>
    </source>
</evidence>
<proteinExistence type="predicted"/>
<name>A0A835K306_9ROSI</name>
<keyword evidence="3" id="KW-1185">Reference proteome</keyword>
<organism evidence="2 3">
    <name type="scientific">Salix dunnii</name>
    <dbReference type="NCBI Taxonomy" id="1413687"/>
    <lineage>
        <taxon>Eukaryota</taxon>
        <taxon>Viridiplantae</taxon>
        <taxon>Streptophyta</taxon>
        <taxon>Embryophyta</taxon>
        <taxon>Tracheophyta</taxon>
        <taxon>Spermatophyta</taxon>
        <taxon>Magnoliopsida</taxon>
        <taxon>eudicotyledons</taxon>
        <taxon>Gunneridae</taxon>
        <taxon>Pentapetalae</taxon>
        <taxon>rosids</taxon>
        <taxon>fabids</taxon>
        <taxon>Malpighiales</taxon>
        <taxon>Salicaceae</taxon>
        <taxon>Saliceae</taxon>
        <taxon>Salix</taxon>
    </lineage>
</organism>
<dbReference type="Proteomes" id="UP000657918">
    <property type="component" value="Chromosome 4"/>
</dbReference>
<gene>
    <name evidence="2" type="ORF">SADUNF_Sadunf04G0000400</name>
</gene>
<dbReference type="EMBL" id="JADGMS010000004">
    <property type="protein sequence ID" value="KAF9683312.1"/>
    <property type="molecule type" value="Genomic_DNA"/>
</dbReference>
<feature type="signal peptide" evidence="1">
    <location>
        <begin position="1"/>
        <end position="20"/>
    </location>
</feature>
<feature type="chain" id="PRO_5032669988" evidence="1">
    <location>
        <begin position="21"/>
        <end position="239"/>
    </location>
</feature>
<dbReference type="AlphaFoldDB" id="A0A835K306"/>
<sequence>MPTSVAPFLLLLSTSWPGAGERVKEEGSWPLELGKALFLRRRHQADQRRLCPMKRAEELQEDRHFGCDGQGGEVAVESEALLNKTSRKHGLREEISAFTLLPLLYSIHFTHSCCFPLKRDGMVFRNESIRKRVVIGLQILVSKEDITAKDHNPIEFAPSNSQSMKDNNTTVIEYLNYVKSLVNSLIQSSATMDDDEFISYILDGLGLEYKELATTLHLHPDINFDQFYDLALKEEHLQK</sequence>
<keyword evidence="1" id="KW-0732">Signal</keyword>
<accession>A0A835K306</accession>
<comment type="caution">
    <text evidence="2">The sequence shown here is derived from an EMBL/GenBank/DDBJ whole genome shotgun (WGS) entry which is preliminary data.</text>
</comment>
<evidence type="ECO:0000256" key="1">
    <source>
        <dbReference type="SAM" id="SignalP"/>
    </source>
</evidence>
<dbReference type="OrthoDB" id="1938465at2759"/>
<protein>
    <submittedName>
        <fullName evidence="2">Uncharacterized protein</fullName>
    </submittedName>
</protein>